<evidence type="ECO:0000256" key="2">
    <source>
        <dbReference type="ARBA" id="ARBA00022737"/>
    </source>
</evidence>
<keyword evidence="6" id="KW-1185">Reference proteome</keyword>
<protein>
    <submittedName>
        <fullName evidence="5">Leucine Rich Repeat</fullName>
    </submittedName>
</protein>
<reference evidence="5" key="1">
    <citation type="submission" date="2020-06" db="EMBL/GenBank/DDBJ databases">
        <authorList>
            <consortium name="Plant Systems Biology data submission"/>
        </authorList>
    </citation>
    <scope>NUCLEOTIDE SEQUENCE</scope>
    <source>
        <strain evidence="5">D6</strain>
    </source>
</reference>
<name>A0A9N8DSG9_9STRA</name>
<dbReference type="EMBL" id="CAICTM010000319">
    <property type="protein sequence ID" value="CAB9507786.1"/>
    <property type="molecule type" value="Genomic_DNA"/>
</dbReference>
<dbReference type="InterPro" id="IPR053038">
    <property type="entry name" value="RLP_Defense"/>
</dbReference>
<dbReference type="Proteomes" id="UP001153069">
    <property type="component" value="Unassembled WGS sequence"/>
</dbReference>
<keyword evidence="1" id="KW-0433">Leucine-rich repeat</keyword>
<feature type="compositionally biased region" description="Basic and acidic residues" evidence="3">
    <location>
        <begin position="119"/>
        <end position="133"/>
    </location>
</feature>
<dbReference type="AlphaFoldDB" id="A0A9N8DSG9"/>
<dbReference type="InterPro" id="IPR001611">
    <property type="entry name" value="Leu-rich_rpt"/>
</dbReference>
<dbReference type="PANTHER" id="PTHR48064:SF6">
    <property type="entry name" value="RECEPTOR-LIKE PROTEIN KINASE 2"/>
    <property type="match status" value="1"/>
</dbReference>
<evidence type="ECO:0000256" key="3">
    <source>
        <dbReference type="SAM" id="MobiDB-lite"/>
    </source>
</evidence>
<dbReference type="InterPro" id="IPR032675">
    <property type="entry name" value="LRR_dom_sf"/>
</dbReference>
<dbReference type="OrthoDB" id="167151at2759"/>
<evidence type="ECO:0000256" key="1">
    <source>
        <dbReference type="ARBA" id="ARBA00022614"/>
    </source>
</evidence>
<dbReference type="Gene3D" id="3.80.10.10">
    <property type="entry name" value="Ribonuclease Inhibitor"/>
    <property type="match status" value="1"/>
</dbReference>
<feature type="compositionally biased region" description="Basic and acidic residues" evidence="3">
    <location>
        <begin position="32"/>
        <end position="47"/>
    </location>
</feature>
<evidence type="ECO:0000256" key="4">
    <source>
        <dbReference type="SAM" id="Phobius"/>
    </source>
</evidence>
<evidence type="ECO:0000313" key="5">
    <source>
        <dbReference type="EMBL" id="CAB9507786.1"/>
    </source>
</evidence>
<dbReference type="SUPFAM" id="SSF52058">
    <property type="entry name" value="L domain-like"/>
    <property type="match status" value="1"/>
</dbReference>
<keyword evidence="4" id="KW-1133">Transmembrane helix</keyword>
<dbReference type="PANTHER" id="PTHR48064">
    <property type="entry name" value="OS01G0750400 PROTEIN"/>
    <property type="match status" value="1"/>
</dbReference>
<organism evidence="5 6">
    <name type="scientific">Seminavis robusta</name>
    <dbReference type="NCBI Taxonomy" id="568900"/>
    <lineage>
        <taxon>Eukaryota</taxon>
        <taxon>Sar</taxon>
        <taxon>Stramenopiles</taxon>
        <taxon>Ochrophyta</taxon>
        <taxon>Bacillariophyta</taxon>
        <taxon>Bacillariophyceae</taxon>
        <taxon>Bacillariophycidae</taxon>
        <taxon>Naviculales</taxon>
        <taxon>Naviculaceae</taxon>
        <taxon>Seminavis</taxon>
    </lineage>
</organism>
<feature type="region of interest" description="Disordered" evidence="3">
    <location>
        <begin position="1"/>
        <end position="54"/>
    </location>
</feature>
<evidence type="ECO:0000313" key="6">
    <source>
        <dbReference type="Proteomes" id="UP001153069"/>
    </source>
</evidence>
<feature type="compositionally biased region" description="Polar residues" evidence="3">
    <location>
        <begin position="155"/>
        <end position="165"/>
    </location>
</feature>
<dbReference type="FunFam" id="3.80.10.10:FF:000041">
    <property type="entry name" value="LRR receptor-like serine/threonine-protein kinase ERECTA"/>
    <property type="match status" value="1"/>
</dbReference>
<keyword evidence="4" id="KW-0812">Transmembrane</keyword>
<keyword evidence="2" id="KW-0677">Repeat</keyword>
<proteinExistence type="predicted"/>
<gene>
    <name evidence="5" type="ORF">SEMRO_320_G116550.1</name>
</gene>
<dbReference type="Pfam" id="PF13855">
    <property type="entry name" value="LRR_8"/>
    <property type="match status" value="1"/>
</dbReference>
<accession>A0A9N8DSG9</accession>
<feature type="transmembrane region" description="Helical" evidence="4">
    <location>
        <begin position="207"/>
        <end position="228"/>
    </location>
</feature>
<sequence>MEGAKDAAKAGLVAAGRPVESEEQALAPAGAKEAEKQPSNHSTKEEASSAAASAGVVMVSHSVALAELATFNGRTIEKKVNDEEEKCEVEAPASHYDGLMEDFENLLSKPDPVPPPCLRKPEHQPAQRQEERQQQPTRPGAFPEWPNSDSRDNNNRTAAPESSVSSTDGLVVASLVVESGILPTALPHTDDNNGNRRRDWNAKQFKTNVLLGIIALVAIILVLVAILVPAADESTEAQAASTVMESSYPTQSPTSVADSVLSIFPDESSFQILEDPDSPQAMAFEWLLEEIDSLKSLLDGRIIQRFALATLFYSTNGENWAMNANWLNHSIHECDWYTKPEFALMDTISQLYPGFLRDFFSTPLPTSCDENGMYQHLWLDQNNLGGSLPLEIYMLSNLKTLSLGYNHMDGSISTLIGQLSFLEGIEMNLALKGPGSIPTEIGSATELKYISLRSNNLQGSIPSELWQLSNLDTLSLGLNQLQGSIPASQIARLTKLRWLNLEECGLTGSIPTEIGKATSLEFFAAYLNGINGTLPSELGLLSNSFLISLFGNSLEGKIPTEIGELSGVALFAVWGNHLTGPVPKLSALQQTLHTLSLEGNPLLSGSIPAGVCAMNGTCIGDALDTCEAPYGLSFDCSGLLCGCGCSCN</sequence>
<keyword evidence="4" id="KW-0472">Membrane</keyword>
<feature type="region of interest" description="Disordered" evidence="3">
    <location>
        <begin position="69"/>
        <end position="165"/>
    </location>
</feature>
<comment type="caution">
    <text evidence="5">The sequence shown here is derived from an EMBL/GenBank/DDBJ whole genome shotgun (WGS) entry which is preliminary data.</text>
</comment>